<comment type="caution">
    <text evidence="1">The sequence shown here is derived from an EMBL/GenBank/DDBJ whole genome shotgun (WGS) entry which is preliminary data.</text>
</comment>
<organism evidence="1 2">
    <name type="scientific">Streptacidiphilus fuscans</name>
    <dbReference type="NCBI Taxonomy" id="2789292"/>
    <lineage>
        <taxon>Bacteria</taxon>
        <taxon>Bacillati</taxon>
        <taxon>Actinomycetota</taxon>
        <taxon>Actinomycetes</taxon>
        <taxon>Kitasatosporales</taxon>
        <taxon>Streptomycetaceae</taxon>
        <taxon>Streptacidiphilus</taxon>
    </lineage>
</organism>
<dbReference type="EMBL" id="JADPRT010000001">
    <property type="protein sequence ID" value="MBF9067102.1"/>
    <property type="molecule type" value="Genomic_DNA"/>
</dbReference>
<gene>
    <name evidence="1" type="ORF">I2501_03480</name>
</gene>
<dbReference type="AlphaFoldDB" id="A0A931B0V4"/>
<evidence type="ECO:0000313" key="1">
    <source>
        <dbReference type="EMBL" id="MBF9067102.1"/>
    </source>
</evidence>
<accession>A0A931B0V4</accession>
<name>A0A931B0V4_9ACTN</name>
<protein>
    <submittedName>
        <fullName evidence="1">Uncharacterized protein</fullName>
    </submittedName>
</protein>
<proteinExistence type="predicted"/>
<dbReference type="Proteomes" id="UP000657385">
    <property type="component" value="Unassembled WGS sequence"/>
</dbReference>
<keyword evidence="2" id="KW-1185">Reference proteome</keyword>
<dbReference type="RefSeq" id="WP_196192252.1">
    <property type="nucleotide sequence ID" value="NZ_JADPRT010000001.1"/>
</dbReference>
<reference evidence="1" key="1">
    <citation type="submission" date="2020-11" db="EMBL/GenBank/DDBJ databases">
        <title>Isolation and identification of active actinomycetes.</title>
        <authorList>
            <person name="Yu B."/>
        </authorList>
    </citation>
    <scope>NUCLEOTIDE SEQUENCE</scope>
    <source>
        <strain evidence="1">NEAU-YB345</strain>
    </source>
</reference>
<sequence>MNDTEVLHFWVRKSRGDGVTVTVYNAANGQVAIERAAGSRLELDALGAQYGVPEEQWVIDDYARAILDAKVA</sequence>
<evidence type="ECO:0000313" key="2">
    <source>
        <dbReference type="Proteomes" id="UP000657385"/>
    </source>
</evidence>